<dbReference type="InterPro" id="IPR020845">
    <property type="entry name" value="AMP-binding_CS"/>
</dbReference>
<dbReference type="SUPFAM" id="SSF56801">
    <property type="entry name" value="Acetyl-CoA synthetase-like"/>
    <property type="match status" value="1"/>
</dbReference>
<dbReference type="Proteomes" id="UP001500266">
    <property type="component" value="Unassembled WGS sequence"/>
</dbReference>
<evidence type="ECO:0000256" key="1">
    <source>
        <dbReference type="SAM" id="MobiDB-lite"/>
    </source>
</evidence>
<protein>
    <recommendedName>
        <fullName evidence="2">AMP-dependent synthetase/ligase domain-containing protein</fullName>
    </recommendedName>
</protein>
<dbReference type="RefSeq" id="WP_345016310.1">
    <property type="nucleotide sequence ID" value="NZ_BAABDO010000001.1"/>
</dbReference>
<feature type="domain" description="AMP-dependent synthetase/ligase" evidence="2">
    <location>
        <begin position="12"/>
        <end position="198"/>
    </location>
</feature>
<evidence type="ECO:0000259" key="2">
    <source>
        <dbReference type="Pfam" id="PF00501"/>
    </source>
</evidence>
<reference evidence="4" key="1">
    <citation type="journal article" date="2019" name="Int. J. Syst. Evol. Microbiol.">
        <title>The Global Catalogue of Microorganisms (GCM) 10K type strain sequencing project: providing services to taxonomists for standard genome sequencing and annotation.</title>
        <authorList>
            <consortium name="The Broad Institute Genomics Platform"/>
            <consortium name="The Broad Institute Genome Sequencing Center for Infectious Disease"/>
            <person name="Wu L."/>
            <person name="Ma J."/>
        </authorList>
    </citation>
    <scope>NUCLEOTIDE SEQUENCE [LARGE SCALE GENOMIC DNA]</scope>
    <source>
        <strain evidence="4">JCM 17316</strain>
    </source>
</reference>
<evidence type="ECO:0000313" key="3">
    <source>
        <dbReference type="EMBL" id="GAA4127083.1"/>
    </source>
</evidence>
<feature type="region of interest" description="Disordered" evidence="1">
    <location>
        <begin position="187"/>
        <end position="257"/>
    </location>
</feature>
<feature type="compositionally biased region" description="Low complexity" evidence="1">
    <location>
        <begin position="187"/>
        <end position="212"/>
    </location>
</feature>
<proteinExistence type="predicted"/>
<dbReference type="PANTHER" id="PTHR43201:SF32">
    <property type="entry name" value="2-SUCCINYLBENZOATE--COA LIGASE, CHLOROPLASTIC_PEROXISOMAL"/>
    <property type="match status" value="1"/>
</dbReference>
<dbReference type="EMBL" id="BAABDO010000001">
    <property type="protein sequence ID" value="GAA4127083.1"/>
    <property type="molecule type" value="Genomic_DNA"/>
</dbReference>
<keyword evidence="4" id="KW-1185">Reference proteome</keyword>
<name>A0ABP7XXB7_9ACTN</name>
<dbReference type="Pfam" id="PF00501">
    <property type="entry name" value="AMP-binding"/>
    <property type="match status" value="1"/>
</dbReference>
<dbReference type="Gene3D" id="3.40.50.12780">
    <property type="entry name" value="N-terminal domain of ligase-like"/>
    <property type="match status" value="1"/>
</dbReference>
<gene>
    <name evidence="3" type="ORF">GCM10022416_01430</name>
</gene>
<accession>A0ABP7XXB7</accession>
<organism evidence="3 4">
    <name type="scientific">Actinomadura keratinilytica</name>
    <dbReference type="NCBI Taxonomy" id="547461"/>
    <lineage>
        <taxon>Bacteria</taxon>
        <taxon>Bacillati</taxon>
        <taxon>Actinomycetota</taxon>
        <taxon>Actinomycetes</taxon>
        <taxon>Streptosporangiales</taxon>
        <taxon>Thermomonosporaceae</taxon>
        <taxon>Actinomadura</taxon>
    </lineage>
</organism>
<dbReference type="InterPro" id="IPR000873">
    <property type="entry name" value="AMP-dep_synth/lig_dom"/>
</dbReference>
<comment type="caution">
    <text evidence="3">The sequence shown here is derived from an EMBL/GenBank/DDBJ whole genome shotgun (WGS) entry which is preliminary data.</text>
</comment>
<dbReference type="InterPro" id="IPR042099">
    <property type="entry name" value="ANL_N_sf"/>
</dbReference>
<sequence>MAAEQPGDRLLTPHRPAPQDLAAYFHTGGTIGVPKVAPHTHAMEVYMAWALGCTGAYLDDAVGLWGLPLFHVDAVHVTGLAPFLHGRPVVSLGPLGYRDKTLMAEFWQIIEHFKVTGFSGVPTAYANLPPVPPDVDISSLRAGAVSAAPLPKTVCTAFESSTRVPMLEGYGLTEATCATATNPAFAPPAKGRSGSGCPTSTSKPSPSTPTGSRLGTACQGRPGSWPSRDPVSSPATCGPVPTGPPPTRRARSSTAGC</sequence>
<dbReference type="PROSITE" id="PS00455">
    <property type="entry name" value="AMP_BINDING"/>
    <property type="match status" value="1"/>
</dbReference>
<evidence type="ECO:0000313" key="4">
    <source>
        <dbReference type="Proteomes" id="UP001500266"/>
    </source>
</evidence>
<dbReference type="PANTHER" id="PTHR43201">
    <property type="entry name" value="ACYL-COA SYNTHETASE"/>
    <property type="match status" value="1"/>
</dbReference>